<dbReference type="SMART" id="SM00355">
    <property type="entry name" value="ZnF_C2H2"/>
    <property type="match status" value="8"/>
</dbReference>
<name>A0A4W2CK30_BOBOX</name>
<reference evidence="12" key="2">
    <citation type="submission" date="2025-08" db="UniProtKB">
        <authorList>
            <consortium name="Ensembl"/>
        </authorList>
    </citation>
    <scope>IDENTIFICATION</scope>
</reference>
<evidence type="ECO:0000313" key="12">
    <source>
        <dbReference type="Ensembl" id="ENSBIXP00000013430.1"/>
    </source>
</evidence>
<keyword evidence="3" id="KW-0479">Metal-binding</keyword>
<accession>A0A4W2CK30</accession>
<feature type="domain" description="C2H2-type" evidence="11">
    <location>
        <begin position="557"/>
        <end position="584"/>
    </location>
</feature>
<evidence type="ECO:0000256" key="7">
    <source>
        <dbReference type="ARBA" id="ARBA00023125"/>
    </source>
</evidence>
<feature type="region of interest" description="Disordered" evidence="10">
    <location>
        <begin position="30"/>
        <end position="67"/>
    </location>
</feature>
<organism evidence="12 13">
    <name type="scientific">Bos indicus x Bos taurus</name>
    <name type="common">Hybrid cattle</name>
    <dbReference type="NCBI Taxonomy" id="30522"/>
    <lineage>
        <taxon>Eukaryota</taxon>
        <taxon>Metazoa</taxon>
        <taxon>Chordata</taxon>
        <taxon>Craniata</taxon>
        <taxon>Vertebrata</taxon>
        <taxon>Euteleostomi</taxon>
        <taxon>Mammalia</taxon>
        <taxon>Eutheria</taxon>
        <taxon>Laurasiatheria</taxon>
        <taxon>Artiodactyla</taxon>
        <taxon>Ruminantia</taxon>
        <taxon>Pecora</taxon>
        <taxon>Bovidae</taxon>
        <taxon>Bovinae</taxon>
        <taxon>Bos</taxon>
    </lineage>
</organism>
<evidence type="ECO:0000256" key="6">
    <source>
        <dbReference type="ARBA" id="ARBA00022833"/>
    </source>
</evidence>
<feature type="domain" description="C2H2-type" evidence="11">
    <location>
        <begin position="389"/>
        <end position="416"/>
    </location>
</feature>
<evidence type="ECO:0000256" key="9">
    <source>
        <dbReference type="PROSITE-ProRule" id="PRU00042"/>
    </source>
</evidence>
<feature type="region of interest" description="Disordered" evidence="10">
    <location>
        <begin position="306"/>
        <end position="341"/>
    </location>
</feature>
<dbReference type="Pfam" id="PF00096">
    <property type="entry name" value="zf-C2H2"/>
    <property type="match status" value="7"/>
</dbReference>
<feature type="region of interest" description="Disordered" evidence="10">
    <location>
        <begin position="191"/>
        <end position="247"/>
    </location>
</feature>
<dbReference type="GO" id="GO:0008270">
    <property type="term" value="F:zinc ion binding"/>
    <property type="evidence" value="ECO:0007669"/>
    <property type="project" value="UniProtKB-KW"/>
</dbReference>
<feature type="domain" description="C2H2-type" evidence="11">
    <location>
        <begin position="585"/>
        <end position="608"/>
    </location>
</feature>
<reference evidence="12" key="3">
    <citation type="submission" date="2025-09" db="UniProtKB">
        <authorList>
            <consortium name="Ensembl"/>
        </authorList>
    </citation>
    <scope>IDENTIFICATION</scope>
</reference>
<dbReference type="InterPro" id="IPR013087">
    <property type="entry name" value="Znf_C2H2_type"/>
</dbReference>
<dbReference type="GO" id="GO:0003677">
    <property type="term" value="F:DNA binding"/>
    <property type="evidence" value="ECO:0007669"/>
    <property type="project" value="UniProtKB-KW"/>
</dbReference>
<evidence type="ECO:0000256" key="4">
    <source>
        <dbReference type="ARBA" id="ARBA00022737"/>
    </source>
</evidence>
<feature type="region of interest" description="Disordered" evidence="10">
    <location>
        <begin position="364"/>
        <end position="386"/>
    </location>
</feature>
<dbReference type="InterPro" id="IPR050758">
    <property type="entry name" value="Znf_C2H2-type"/>
</dbReference>
<keyword evidence="8" id="KW-0539">Nucleus</keyword>
<keyword evidence="4" id="KW-0677">Repeat</keyword>
<dbReference type="GO" id="GO:0005634">
    <property type="term" value="C:nucleus"/>
    <property type="evidence" value="ECO:0007669"/>
    <property type="project" value="UniProtKB-SubCell"/>
</dbReference>
<keyword evidence="7" id="KW-0238">DNA-binding</keyword>
<protein>
    <recommendedName>
        <fullName evidence="11">C2H2-type domain-containing protein</fullName>
    </recommendedName>
</protein>
<dbReference type="FunFam" id="3.30.160.60:FF:000384">
    <property type="entry name" value="Zinc finger protein 550"/>
    <property type="match status" value="3"/>
</dbReference>
<dbReference type="InterPro" id="IPR036236">
    <property type="entry name" value="Znf_C2H2_sf"/>
</dbReference>
<evidence type="ECO:0000313" key="13">
    <source>
        <dbReference type="Proteomes" id="UP000314981"/>
    </source>
</evidence>
<dbReference type="PANTHER" id="PTHR23234">
    <property type="entry name" value="ZNF44 PROTEIN"/>
    <property type="match status" value="1"/>
</dbReference>
<dbReference type="AlphaFoldDB" id="A0A4W2CK30"/>
<evidence type="ECO:0000256" key="5">
    <source>
        <dbReference type="ARBA" id="ARBA00022771"/>
    </source>
</evidence>
<dbReference type="PROSITE" id="PS00028">
    <property type="entry name" value="ZINC_FINGER_C2H2_1"/>
    <property type="match status" value="8"/>
</dbReference>
<feature type="region of interest" description="Disordered" evidence="10">
    <location>
        <begin position="262"/>
        <end position="292"/>
    </location>
</feature>
<keyword evidence="13" id="KW-1185">Reference proteome</keyword>
<feature type="compositionally biased region" description="Basic and acidic residues" evidence="10">
    <location>
        <begin position="322"/>
        <end position="339"/>
    </location>
</feature>
<evidence type="ECO:0000256" key="2">
    <source>
        <dbReference type="ARBA" id="ARBA00006991"/>
    </source>
</evidence>
<dbReference type="FunFam" id="3.30.160.60:FF:000053">
    <property type="entry name" value="zinc finger protein 182 isoform X1"/>
    <property type="match status" value="1"/>
</dbReference>
<evidence type="ECO:0000256" key="1">
    <source>
        <dbReference type="ARBA" id="ARBA00004123"/>
    </source>
</evidence>
<keyword evidence="6" id="KW-0862">Zinc</keyword>
<feature type="domain" description="C2H2-type" evidence="11">
    <location>
        <begin position="501"/>
        <end position="528"/>
    </location>
</feature>
<reference evidence="12 13" key="1">
    <citation type="submission" date="2018-11" db="EMBL/GenBank/DDBJ databases">
        <title>Haplotype-resolved cattle genomes.</title>
        <authorList>
            <person name="Low W.Y."/>
            <person name="Tearle R."/>
            <person name="Bickhart D.M."/>
            <person name="Rosen B.D."/>
            <person name="Koren S."/>
            <person name="Rhie A."/>
            <person name="Hiendleder S."/>
            <person name="Phillippy A.M."/>
            <person name="Smith T.P.L."/>
            <person name="Williams J.L."/>
        </authorList>
    </citation>
    <scope>NUCLEOTIDE SEQUENCE [LARGE SCALE GENOMIC DNA]</scope>
</reference>
<dbReference type="FunFam" id="3.30.160.60:FF:000352">
    <property type="entry name" value="zinc finger protein 3 homolog"/>
    <property type="match status" value="1"/>
</dbReference>
<dbReference type="PANTHER" id="PTHR23234:SF8">
    <property type="entry name" value="C2H2-TYPE DOMAIN-CONTAINING PROTEIN"/>
    <property type="match status" value="1"/>
</dbReference>
<comment type="subcellular location">
    <subcellularLocation>
        <location evidence="1">Nucleus</location>
    </subcellularLocation>
</comment>
<dbReference type="FunFam" id="3.30.160.60:FF:001498">
    <property type="entry name" value="Zinc finger protein 404"/>
    <property type="match status" value="1"/>
</dbReference>
<dbReference type="Proteomes" id="UP000314981">
    <property type="component" value="Chromosome 18"/>
</dbReference>
<keyword evidence="5 9" id="KW-0863">Zinc-finger</keyword>
<evidence type="ECO:0000256" key="10">
    <source>
        <dbReference type="SAM" id="MobiDB-lite"/>
    </source>
</evidence>
<dbReference type="PROSITE" id="PS50157">
    <property type="entry name" value="ZINC_FINGER_C2H2_2"/>
    <property type="match status" value="8"/>
</dbReference>
<feature type="compositionally biased region" description="Basic and acidic residues" evidence="10">
    <location>
        <begin position="369"/>
        <end position="378"/>
    </location>
</feature>
<dbReference type="Gene3D" id="3.30.160.60">
    <property type="entry name" value="Classic Zinc Finger"/>
    <property type="match status" value="8"/>
</dbReference>
<feature type="domain" description="C2H2-type" evidence="11">
    <location>
        <begin position="445"/>
        <end position="472"/>
    </location>
</feature>
<dbReference type="FunFam" id="3.30.160.60:FF:000011">
    <property type="entry name" value="zinc finger protein 615 isoform X1"/>
    <property type="match status" value="1"/>
</dbReference>
<dbReference type="SUPFAM" id="SSF57667">
    <property type="entry name" value="beta-beta-alpha zinc fingers"/>
    <property type="match status" value="5"/>
</dbReference>
<dbReference type="Ensembl" id="ENSBIXT00000023857.1">
    <property type="protein sequence ID" value="ENSBIXP00000013430.1"/>
    <property type="gene ID" value="ENSBIXG00000018375.1"/>
</dbReference>
<sequence length="608" mass="67106">MQCLVSLVGVSVGPLPASVSRPLGHWLPEGVDSSSRQRRQWHPSPVLLPGKSHGQSCSPWGRSESDTTERLPFHFSLSCSREGNGNPLQCSCLENPMDRGAWWAAVYGVAQSRTGLKRFSSSPFTDGSRTTLPRRLCSTGAGRDARIISQKGGVAGPPFLGQDFLRRQGGCRLLMGRFCLSLVTVSRALGTERRGQQGRPTYASVRPGGGSAKPSGPAARRRGRGILHSPRCHGGALDPGAGHPIPKPELIHLLEHGQKLWTGTRGLPHSTSPGDRPKCQPRDSSSSQPVLSEEALLQGSLTLGSSWDSRLGRAGAPQGLLETRRVPETPEMDAGKEAHPGMVSLEDDGLGAGDGLHLGAFQKSVSRGDVLHERDPQRPGKGPPSHHLYKCKQCGKAFNRKWYLVRHQRIHTGMKPYECNACGKAFSQSSTLIRHYLIHTGEKPFQCGECGKAFKRRSYLRQHQPAHTGEKPYTCSQCRKAFTHRSTFIRHHRTHSGEKPFECKDCEKAFSSRAHLIQHYVIHTGQKPYECAECAKAFRCSSELQQHQRVHTGEKPYTCAQCGKAFHRSTYLLQHSVIHTPETPFKCAQCGKAFKRRSHLLQHRRVHT</sequence>
<feature type="domain" description="C2H2-type" evidence="11">
    <location>
        <begin position="417"/>
        <end position="444"/>
    </location>
</feature>
<evidence type="ECO:0000259" key="11">
    <source>
        <dbReference type="PROSITE" id="PS50157"/>
    </source>
</evidence>
<feature type="domain" description="C2H2-type" evidence="11">
    <location>
        <begin position="473"/>
        <end position="500"/>
    </location>
</feature>
<evidence type="ECO:0000256" key="3">
    <source>
        <dbReference type="ARBA" id="ARBA00022723"/>
    </source>
</evidence>
<dbReference type="FunFam" id="3.30.160.60:FF:000295">
    <property type="entry name" value="zinc finger protein 19"/>
    <property type="match status" value="1"/>
</dbReference>
<comment type="similarity">
    <text evidence="2">Belongs to the krueppel C2H2-type zinc-finger protein family.</text>
</comment>
<dbReference type="STRING" id="30522.A0A4W2CK30"/>
<proteinExistence type="inferred from homology"/>
<feature type="domain" description="C2H2-type" evidence="11">
    <location>
        <begin position="529"/>
        <end position="556"/>
    </location>
</feature>
<evidence type="ECO:0000256" key="8">
    <source>
        <dbReference type="ARBA" id="ARBA00023242"/>
    </source>
</evidence>